<dbReference type="PANTHER" id="PTHR43876:SF8">
    <property type="entry name" value="2-OCTAPRENYL-6-METHOXYPHENOL HYDROXYLASE"/>
    <property type="match status" value="1"/>
</dbReference>
<keyword evidence="10" id="KW-1185">Reference proteome</keyword>
<evidence type="ECO:0000259" key="8">
    <source>
        <dbReference type="Pfam" id="PF01494"/>
    </source>
</evidence>
<reference evidence="9 10" key="1">
    <citation type="journal article" date="2017" name="Environ. Microbiol.">
        <title>Genomic and physiological analyses of 'Reinekea forsetii' reveal a versatile opportunistic lifestyle during spring algae blooms.</title>
        <authorList>
            <person name="Avci B."/>
            <person name="Hahnke R.L."/>
            <person name="Chafee M."/>
            <person name="Fischer T."/>
            <person name="Gruber-Vodicka H."/>
            <person name="Tegetmeyer H.E."/>
            <person name="Harder J."/>
            <person name="Fuchs B.M."/>
            <person name="Amann R.I."/>
            <person name="Teeling H."/>
        </authorList>
    </citation>
    <scope>NUCLEOTIDE SEQUENCE [LARGE SCALE GENOMIC DNA]</scope>
    <source>
        <strain evidence="9 10">Hel1_31_D35</strain>
    </source>
</reference>
<keyword evidence="6 9" id="KW-0560">Oxidoreductase</keyword>
<proteinExistence type="inferred from homology"/>
<dbReference type="GO" id="GO:0071949">
    <property type="term" value="F:FAD binding"/>
    <property type="evidence" value="ECO:0007669"/>
    <property type="project" value="InterPro"/>
</dbReference>
<dbReference type="Proteomes" id="UP000229757">
    <property type="component" value="Chromosome"/>
</dbReference>
<dbReference type="RefSeq" id="WP_100258169.1">
    <property type="nucleotide sequence ID" value="NZ_CP011797.1"/>
</dbReference>
<dbReference type="GO" id="GO:0006744">
    <property type="term" value="P:ubiquinone biosynthetic process"/>
    <property type="evidence" value="ECO:0007669"/>
    <property type="project" value="UniProtKB-UniPathway"/>
</dbReference>
<comment type="similarity">
    <text evidence="3">Belongs to the UbiH/COQ6 family.</text>
</comment>
<evidence type="ECO:0000256" key="1">
    <source>
        <dbReference type="ARBA" id="ARBA00001974"/>
    </source>
</evidence>
<feature type="domain" description="FAD-binding" evidence="8">
    <location>
        <begin position="6"/>
        <end position="306"/>
    </location>
</feature>
<dbReference type="Pfam" id="PF01494">
    <property type="entry name" value="FAD_binding_3"/>
    <property type="match status" value="1"/>
</dbReference>
<keyword evidence="7" id="KW-0503">Monooxygenase</keyword>
<dbReference type="Gene3D" id="3.50.50.60">
    <property type="entry name" value="FAD/NAD(P)-binding domain"/>
    <property type="match status" value="2"/>
</dbReference>
<dbReference type="PRINTS" id="PR00420">
    <property type="entry name" value="RNGMNOXGNASE"/>
</dbReference>
<accession>A0A2K8KT93</accession>
<dbReference type="GO" id="GO:0008681">
    <property type="term" value="F:2-octaprenyl-6-methoxyphenol hydroxylase activity"/>
    <property type="evidence" value="ECO:0007669"/>
    <property type="project" value="TreeGrafter"/>
</dbReference>
<evidence type="ECO:0000256" key="4">
    <source>
        <dbReference type="ARBA" id="ARBA00022630"/>
    </source>
</evidence>
<dbReference type="PANTHER" id="PTHR43876">
    <property type="entry name" value="UBIQUINONE BIOSYNTHESIS MONOOXYGENASE COQ6, MITOCHONDRIAL"/>
    <property type="match status" value="1"/>
</dbReference>
<keyword evidence="4" id="KW-0285">Flavoprotein</keyword>
<dbReference type="SUPFAM" id="SSF51905">
    <property type="entry name" value="FAD/NAD(P)-binding domain"/>
    <property type="match status" value="1"/>
</dbReference>
<evidence type="ECO:0000313" key="10">
    <source>
        <dbReference type="Proteomes" id="UP000229757"/>
    </source>
</evidence>
<dbReference type="NCBIfam" id="TIGR01988">
    <property type="entry name" value="Ubi-OHases"/>
    <property type="match status" value="1"/>
</dbReference>
<evidence type="ECO:0000256" key="3">
    <source>
        <dbReference type="ARBA" id="ARBA00005349"/>
    </source>
</evidence>
<dbReference type="AlphaFoldDB" id="A0A2K8KT93"/>
<evidence type="ECO:0000256" key="2">
    <source>
        <dbReference type="ARBA" id="ARBA00004749"/>
    </source>
</evidence>
<evidence type="ECO:0000313" key="9">
    <source>
        <dbReference type="EMBL" id="ATX77947.1"/>
    </source>
</evidence>
<name>A0A2K8KT93_9GAMM</name>
<dbReference type="InterPro" id="IPR010971">
    <property type="entry name" value="UbiH/COQ6"/>
</dbReference>
<evidence type="ECO:0000256" key="5">
    <source>
        <dbReference type="ARBA" id="ARBA00022827"/>
    </source>
</evidence>
<sequence>MARFELVVVGGGMVGMTLIAALAPAMAQGLGITLIDPAVQPQLGLAPSPSFDGRATALSAQALQLFAALNMAQLEQALSDITEIEVSDRGHAGLLDLNAHALGFERFGAVVANADLGALLWQKIQSLPVHWRFNSQVANLAPSQSGQVVTLTDGTVLAADQVILCDGGRSKLHESLGFSLRETPFQAVARVATLTTAKPHRGRAFERFTELGPIALLPFGQASTLVWTVPEKLIGTLPNTPATAIPWLEQRIGQRLGRITGLTDWSEYPLIERQMTTACSHGFLALGNAAATLHPVAGQGFNLAMRGLARTANLINRQYDQDHGLPSFRQFNAVAETIARDQAQTANVSRELIQLFQSSAPLLRWGRGLALNSLDRHATLRQGVALAGMGLLADVPALATT</sequence>
<dbReference type="InterPro" id="IPR036188">
    <property type="entry name" value="FAD/NAD-bd_sf"/>
</dbReference>
<dbReference type="EMBL" id="CP011797">
    <property type="protein sequence ID" value="ATX77947.1"/>
    <property type="molecule type" value="Genomic_DNA"/>
</dbReference>
<dbReference type="OrthoDB" id="9769565at2"/>
<dbReference type="InterPro" id="IPR051205">
    <property type="entry name" value="UbiH/COQ6_monooxygenase"/>
</dbReference>
<keyword evidence="5" id="KW-0274">FAD</keyword>
<evidence type="ECO:0000256" key="6">
    <source>
        <dbReference type="ARBA" id="ARBA00023002"/>
    </source>
</evidence>
<evidence type="ECO:0000256" key="7">
    <source>
        <dbReference type="ARBA" id="ARBA00023033"/>
    </source>
</evidence>
<comment type="pathway">
    <text evidence="2">Cofactor biosynthesis; ubiquinone biosynthesis.</text>
</comment>
<organism evidence="9 10">
    <name type="scientific">Reinekea forsetii</name>
    <dbReference type="NCBI Taxonomy" id="1336806"/>
    <lineage>
        <taxon>Bacteria</taxon>
        <taxon>Pseudomonadati</taxon>
        <taxon>Pseudomonadota</taxon>
        <taxon>Gammaproteobacteria</taxon>
        <taxon>Oceanospirillales</taxon>
        <taxon>Saccharospirillaceae</taxon>
        <taxon>Reinekea</taxon>
    </lineage>
</organism>
<gene>
    <name evidence="9" type="ORF">REIFOR_02826</name>
</gene>
<dbReference type="EC" id="1.14.13.-" evidence="9"/>
<dbReference type="UniPathway" id="UPA00232"/>
<protein>
    <submittedName>
        <fullName evidence="9">2-octaprenyl-6-methoxyphenol hydroxylase</fullName>
        <ecNumber evidence="9">1.14.13.-</ecNumber>
    </submittedName>
</protein>
<dbReference type="InterPro" id="IPR002938">
    <property type="entry name" value="FAD-bd"/>
</dbReference>
<comment type="cofactor">
    <cofactor evidence="1">
        <name>FAD</name>
        <dbReference type="ChEBI" id="CHEBI:57692"/>
    </cofactor>
</comment>
<dbReference type="KEGG" id="rfo:REIFOR_02826"/>